<evidence type="ECO:0000313" key="1">
    <source>
        <dbReference type="EMBL" id="VFQ46925.1"/>
    </source>
</evidence>
<gene>
    <name evidence="1" type="ORF">MSL71_46070</name>
</gene>
<dbReference type="Proteomes" id="UP000507962">
    <property type="component" value="Unassembled WGS sequence"/>
</dbReference>
<dbReference type="RefSeq" id="WP_180145709.1">
    <property type="nucleotide sequence ID" value="NZ_CAADHO010000012.1"/>
</dbReference>
<dbReference type="NCBIfam" id="TIGR01634">
    <property type="entry name" value="tail_P2_I"/>
    <property type="match status" value="1"/>
</dbReference>
<protein>
    <submittedName>
        <fullName evidence="1">Tail p2 i: phage tail protein i</fullName>
    </submittedName>
</protein>
<keyword evidence="2" id="KW-1185">Reference proteome</keyword>
<dbReference type="AlphaFoldDB" id="A0A4U8YRE5"/>
<reference evidence="1 2" key="1">
    <citation type="submission" date="2019-03" db="EMBL/GenBank/DDBJ databases">
        <authorList>
            <person name="Nijsse B."/>
        </authorList>
    </citation>
    <scope>NUCLEOTIDE SEQUENCE [LARGE SCALE GENOMIC DNA]</scope>
    <source>
        <strain evidence="1">Desulfoluna butyratoxydans MSL71</strain>
    </source>
</reference>
<dbReference type="InterPro" id="IPR006521">
    <property type="entry name" value="Tail_protein_I"/>
</dbReference>
<dbReference type="EMBL" id="CAADHO010000012">
    <property type="protein sequence ID" value="VFQ46925.1"/>
    <property type="molecule type" value="Genomic_DNA"/>
</dbReference>
<name>A0A4U8YRE5_9BACT</name>
<accession>A0A4U8YRE5</accession>
<evidence type="ECO:0000313" key="2">
    <source>
        <dbReference type="Proteomes" id="UP000507962"/>
    </source>
</evidence>
<proteinExistence type="predicted"/>
<dbReference type="Pfam" id="PF09684">
    <property type="entry name" value="Tail_P2_I"/>
    <property type="match status" value="1"/>
</dbReference>
<organism evidence="1 2">
    <name type="scientific">Desulfoluna butyratoxydans</name>
    <dbReference type="NCBI Taxonomy" id="231438"/>
    <lineage>
        <taxon>Bacteria</taxon>
        <taxon>Pseudomonadati</taxon>
        <taxon>Thermodesulfobacteriota</taxon>
        <taxon>Desulfobacteria</taxon>
        <taxon>Desulfobacterales</taxon>
        <taxon>Desulfolunaceae</taxon>
        <taxon>Desulfoluna</taxon>
    </lineage>
</organism>
<sequence length="216" mass="24255">MSKALADISFADILPASISGDESIRAAARAINGDLKQINRAIDTLYIYSRWDELEEPLLTHLAWQFKVDFWDDSLTLEKKRALVRNSVARHRQKGTPSAIEGAIADVLGGGTVEEWWTYDGQPYHFRVRVEVTDQGVTDQAYAWADQLIEAYKNVRSKLDAVITYLTGQGTMHMAMAGQYAETVSVFPWQPENLEESGPVYFGLGTQMIETTCIYP</sequence>